<dbReference type="InterPro" id="IPR036866">
    <property type="entry name" value="RibonucZ/Hydroxyglut_hydro"/>
</dbReference>
<keyword evidence="3" id="KW-1185">Reference proteome</keyword>
<organism evidence="2 3">
    <name type="scientific">Streptomyces uncialis</name>
    <dbReference type="NCBI Taxonomy" id="1048205"/>
    <lineage>
        <taxon>Bacteria</taxon>
        <taxon>Bacillati</taxon>
        <taxon>Actinomycetota</taxon>
        <taxon>Actinomycetes</taxon>
        <taxon>Kitasatosporales</taxon>
        <taxon>Streptomycetaceae</taxon>
        <taxon>Streptomyces</taxon>
    </lineage>
</organism>
<evidence type="ECO:0000256" key="1">
    <source>
        <dbReference type="SAM" id="MobiDB-lite"/>
    </source>
</evidence>
<protein>
    <recommendedName>
        <fullName evidence="4">Metallo-beta-lactamase domain-containing protein</fullName>
    </recommendedName>
</protein>
<dbReference type="Gene3D" id="3.60.15.10">
    <property type="entry name" value="Ribonuclease Z/Hydroxyacylglutathione hydrolase-like"/>
    <property type="match status" value="1"/>
</dbReference>
<sequence>MTPEEGVRAHRDLQGGDAAAGVMLPIHWATFNLAPHPWAEPGEDTLGAAARIGARVASPAPGEPFEPGAAVPGTPWWRASSQRPAGDPTAPTTADGKVRDGELMPSMDDAQ</sequence>
<name>A0A1Q4VCF8_9ACTN</name>
<dbReference type="STRING" id="1048205.AB852_00845"/>
<dbReference type="Proteomes" id="UP000186455">
    <property type="component" value="Unassembled WGS sequence"/>
</dbReference>
<evidence type="ECO:0008006" key="4">
    <source>
        <dbReference type="Google" id="ProtNLM"/>
    </source>
</evidence>
<dbReference type="AlphaFoldDB" id="A0A1Q4VCF8"/>
<feature type="region of interest" description="Disordered" evidence="1">
    <location>
        <begin position="57"/>
        <end position="111"/>
    </location>
</feature>
<accession>A0A1Q4VCF8</accession>
<feature type="compositionally biased region" description="Low complexity" evidence="1">
    <location>
        <begin position="59"/>
        <end position="73"/>
    </location>
</feature>
<reference evidence="2 3" key="1">
    <citation type="submission" date="2015-06" db="EMBL/GenBank/DDBJ databases">
        <title>Cloning and characterization of the uncialamcin biosynthetic gene cluster.</title>
        <authorList>
            <person name="Yan X."/>
            <person name="Huang T."/>
            <person name="Ge H."/>
            <person name="Shen B."/>
        </authorList>
    </citation>
    <scope>NUCLEOTIDE SEQUENCE [LARGE SCALE GENOMIC DNA]</scope>
    <source>
        <strain evidence="2 3">DCA2648</strain>
    </source>
</reference>
<evidence type="ECO:0000313" key="3">
    <source>
        <dbReference type="Proteomes" id="UP000186455"/>
    </source>
</evidence>
<comment type="caution">
    <text evidence="2">The sequence shown here is derived from an EMBL/GenBank/DDBJ whole genome shotgun (WGS) entry which is preliminary data.</text>
</comment>
<proteinExistence type="predicted"/>
<evidence type="ECO:0000313" key="2">
    <source>
        <dbReference type="EMBL" id="OKH95439.1"/>
    </source>
</evidence>
<gene>
    <name evidence="2" type="ORF">AB852_00845</name>
</gene>
<dbReference type="EMBL" id="LFBV01000001">
    <property type="protein sequence ID" value="OKH95439.1"/>
    <property type="molecule type" value="Genomic_DNA"/>
</dbReference>